<dbReference type="EMBL" id="KC961304">
    <property type="protein sequence ID" value="AGR57070.1"/>
    <property type="molecule type" value="Genomic_DNA"/>
</dbReference>
<keyword evidence="2" id="KW-1185">Reference proteome</keyword>
<dbReference type="GeneID" id="16479752"/>
<protein>
    <submittedName>
        <fullName evidence="1">Uncharacterized protein</fullName>
    </submittedName>
</protein>
<organism evidence="1 2">
    <name type="scientific">Choristoneura rosaceana nucleopolyhedrovirus</name>
    <dbReference type="NCBI Taxonomy" id="58094"/>
    <lineage>
        <taxon>Viruses</taxon>
        <taxon>Viruses incertae sedis</taxon>
        <taxon>Naldaviricetes</taxon>
        <taxon>Lefavirales</taxon>
        <taxon>Baculoviridae</taxon>
        <taxon>Alphabaculovirus</taxon>
        <taxon>Alphabaculovirus chorosaceanae</taxon>
    </lineage>
</organism>
<accession>S5N3Z1</accession>
<reference evidence="1 2" key="1">
    <citation type="journal article" date="2013" name="PLoS ONE">
        <title>Comparative Genome Sequence Analysis of Choristoneura occidentalis Freeman and C. rosaceana Harris (Lepidoptera: Tortricidae) Alphabaculoviruses.</title>
        <authorList>
            <person name="Thumbi D.K."/>
            <person name="Beliveau C."/>
            <person name="Cusson M."/>
            <person name="Lapointe R."/>
            <person name="Lucarotti C.J."/>
        </authorList>
    </citation>
    <scope>NUCLEOTIDE SEQUENCE [LARGE SCALE GENOMIC DNA]</scope>
    <source>
        <strain evidence="1">NB_1</strain>
    </source>
</reference>
<evidence type="ECO:0000313" key="1">
    <source>
        <dbReference type="EMBL" id="AGR57070.1"/>
    </source>
</evidence>
<evidence type="ECO:0000313" key="2">
    <source>
        <dbReference type="Proteomes" id="UP000208100"/>
    </source>
</evidence>
<dbReference type="KEGG" id="vg:16479752"/>
<proteinExistence type="predicted"/>
<name>S5N3Z1_9ABAC</name>
<sequence length="66" mass="7766">MRQRRPCFSITGVLVKRVLILDMRQRRPRFSTTGVLVKRVLIFNRYDSSSTPLFDYGRSRKASANF</sequence>
<dbReference type="RefSeq" id="YP_008378386.1">
    <property type="nucleotide sequence ID" value="NC_021924.1"/>
</dbReference>
<dbReference type="Proteomes" id="UP000208100">
    <property type="component" value="Segment"/>
</dbReference>